<feature type="compositionally biased region" description="Basic and acidic residues" evidence="1">
    <location>
        <begin position="355"/>
        <end position="383"/>
    </location>
</feature>
<name>A0AA36I0H8_9DINO</name>
<dbReference type="EMBL" id="CAUJNA010000514">
    <property type="protein sequence ID" value="CAJ1378115.1"/>
    <property type="molecule type" value="Genomic_DNA"/>
</dbReference>
<protein>
    <submittedName>
        <fullName evidence="2">Uncharacterized protein</fullName>
    </submittedName>
</protein>
<dbReference type="AlphaFoldDB" id="A0AA36I0H8"/>
<proteinExistence type="predicted"/>
<gene>
    <name evidence="2" type="ORF">EVOR1521_LOCUS6746</name>
</gene>
<accession>A0AA36I0H8</accession>
<organism evidence="2 3">
    <name type="scientific">Effrenium voratum</name>
    <dbReference type="NCBI Taxonomy" id="2562239"/>
    <lineage>
        <taxon>Eukaryota</taxon>
        <taxon>Sar</taxon>
        <taxon>Alveolata</taxon>
        <taxon>Dinophyceae</taxon>
        <taxon>Suessiales</taxon>
        <taxon>Symbiodiniaceae</taxon>
        <taxon>Effrenium</taxon>
    </lineage>
</organism>
<evidence type="ECO:0000256" key="1">
    <source>
        <dbReference type="SAM" id="MobiDB-lite"/>
    </source>
</evidence>
<feature type="region of interest" description="Disordered" evidence="1">
    <location>
        <begin position="196"/>
        <end position="215"/>
    </location>
</feature>
<feature type="region of interest" description="Disordered" evidence="1">
    <location>
        <begin position="355"/>
        <end position="403"/>
    </location>
</feature>
<comment type="caution">
    <text evidence="2">The sequence shown here is derived from an EMBL/GenBank/DDBJ whole genome shotgun (WGS) entry which is preliminary data.</text>
</comment>
<reference evidence="2" key="1">
    <citation type="submission" date="2023-08" db="EMBL/GenBank/DDBJ databases">
        <authorList>
            <person name="Chen Y."/>
            <person name="Shah S."/>
            <person name="Dougan E. K."/>
            <person name="Thang M."/>
            <person name="Chan C."/>
        </authorList>
    </citation>
    <scope>NUCLEOTIDE SEQUENCE</scope>
</reference>
<evidence type="ECO:0000313" key="3">
    <source>
        <dbReference type="Proteomes" id="UP001178507"/>
    </source>
</evidence>
<dbReference type="Proteomes" id="UP001178507">
    <property type="component" value="Unassembled WGS sequence"/>
</dbReference>
<sequence length="497" mass="54896">MGCCGGKRPEAPTDGCPYKVGKRYKVARPLEVWSSESLDGTRLASLRAKKDVVLLVQVSDHSGAHRGYVIPQPAENHPAGWISLEDLRGKSMQSALQRAELPGSWDLKARYSVQNPATLRAGPTLDSDWIGELNAGAEVLLLDFSVTVGDGKARLRALVSAGDKIGWMSPETGVGDHLLEPVNLLSRKVVDLHKQSMRQSSSGGGGVRKSYQQGGNSPWEAGATYRMLERVAVRSTSDLASSELFKVSAGGLVEVQETNNVELQGGWCPVARIIVEEGTEKGKTGWVRCSAKDGHDLMDTRDHKEYEKILEKMRRSIDAELVHVSHDATPAAIQAGIVETQKKLEAKKEEERRRQEELEQQEKEKERQREEQKEKERRKKELTEDTDGPVQQDGSQRRPPRRKRLDLALVWLTPCTTSSTSTQAARMTGGPSATEWSLRKSLSAACAPAAGDPLPVVHVLDVTSSFRVSLKQISEQCLCYWSSLVQVTRRHTCQLVH</sequence>
<evidence type="ECO:0000313" key="2">
    <source>
        <dbReference type="EMBL" id="CAJ1378115.1"/>
    </source>
</evidence>
<keyword evidence="3" id="KW-1185">Reference proteome</keyword>